<sequence length="196" mass="21511">MFTITYIFGVVAGIISFGAYIVYIISILKGETKPSRATWWILTIVGSVTGISYYFSGAVDTIWVPVADVFGIFIVAILSIKYGEGGLNPFDITCFFVSMTGLVLWYIFKSPVIALILNLSMDFVGMLPTIKKSYLEPTGESGFSWLLTFIGNVLNFGAIGSATFGVLIYPIYMSITSGSVATLLYFPKTRFSKKIK</sequence>
<dbReference type="EMBL" id="MHWB01000009">
    <property type="protein sequence ID" value="OHB01845.1"/>
    <property type="molecule type" value="Genomic_DNA"/>
</dbReference>
<proteinExistence type="predicted"/>
<dbReference type="AlphaFoldDB" id="A0A1G2TX15"/>
<evidence type="ECO:0000313" key="2">
    <source>
        <dbReference type="EMBL" id="OHB01845.1"/>
    </source>
</evidence>
<dbReference type="Proteomes" id="UP000177707">
    <property type="component" value="Unassembled WGS sequence"/>
</dbReference>
<feature type="transmembrane region" description="Helical" evidence="1">
    <location>
        <begin position="142"/>
        <end position="160"/>
    </location>
</feature>
<feature type="transmembrane region" description="Helical" evidence="1">
    <location>
        <begin position="87"/>
        <end position="107"/>
    </location>
</feature>
<protein>
    <submittedName>
        <fullName evidence="2">Uncharacterized protein</fullName>
    </submittedName>
</protein>
<keyword evidence="1" id="KW-0472">Membrane</keyword>
<name>A0A1G2TX15_9BACT</name>
<reference evidence="2 3" key="1">
    <citation type="journal article" date="2016" name="Nat. Commun.">
        <title>Thousands of microbial genomes shed light on interconnected biogeochemical processes in an aquifer system.</title>
        <authorList>
            <person name="Anantharaman K."/>
            <person name="Brown C.T."/>
            <person name="Hug L.A."/>
            <person name="Sharon I."/>
            <person name="Castelle C.J."/>
            <person name="Probst A.J."/>
            <person name="Thomas B.C."/>
            <person name="Singh A."/>
            <person name="Wilkins M.J."/>
            <person name="Karaoz U."/>
            <person name="Brodie E.L."/>
            <person name="Williams K.H."/>
            <person name="Hubbard S.S."/>
            <person name="Banfield J.F."/>
        </authorList>
    </citation>
    <scope>NUCLEOTIDE SEQUENCE [LARGE SCALE GENOMIC DNA]</scope>
</reference>
<feature type="transmembrane region" description="Helical" evidence="1">
    <location>
        <begin position="37"/>
        <end position="56"/>
    </location>
</feature>
<comment type="caution">
    <text evidence="2">The sequence shown here is derived from an EMBL/GenBank/DDBJ whole genome shotgun (WGS) entry which is preliminary data.</text>
</comment>
<gene>
    <name evidence="2" type="ORF">A3A96_00180</name>
</gene>
<feature type="transmembrane region" description="Helical" evidence="1">
    <location>
        <begin position="62"/>
        <end position="80"/>
    </location>
</feature>
<evidence type="ECO:0000313" key="3">
    <source>
        <dbReference type="Proteomes" id="UP000177707"/>
    </source>
</evidence>
<organism evidence="2 3">
    <name type="scientific">Candidatus Zambryskibacteria bacterium RIFCSPLOWO2_01_FULL_39_39</name>
    <dbReference type="NCBI Taxonomy" id="1802758"/>
    <lineage>
        <taxon>Bacteria</taxon>
        <taxon>Candidatus Zambryskiibacteriota</taxon>
    </lineage>
</organism>
<feature type="transmembrane region" description="Helical" evidence="1">
    <location>
        <begin position="166"/>
        <end position="186"/>
    </location>
</feature>
<keyword evidence="1" id="KW-1133">Transmembrane helix</keyword>
<feature type="transmembrane region" description="Helical" evidence="1">
    <location>
        <begin position="6"/>
        <end position="25"/>
    </location>
</feature>
<evidence type="ECO:0000256" key="1">
    <source>
        <dbReference type="SAM" id="Phobius"/>
    </source>
</evidence>
<keyword evidence="1" id="KW-0812">Transmembrane</keyword>
<accession>A0A1G2TX15</accession>